<dbReference type="AlphaFoldDB" id="A0A9D1FP45"/>
<evidence type="ECO:0000256" key="2">
    <source>
        <dbReference type="ARBA" id="ARBA00022801"/>
    </source>
</evidence>
<reference evidence="4" key="1">
    <citation type="submission" date="2020-10" db="EMBL/GenBank/DDBJ databases">
        <authorList>
            <person name="Gilroy R."/>
        </authorList>
    </citation>
    <scope>NUCLEOTIDE SEQUENCE</scope>
    <source>
        <strain evidence="4">CHK199-13235</strain>
    </source>
</reference>
<dbReference type="Pfam" id="PF00149">
    <property type="entry name" value="Metallophos"/>
    <property type="match status" value="1"/>
</dbReference>
<dbReference type="InterPro" id="IPR051158">
    <property type="entry name" value="Metallophosphoesterase_sf"/>
</dbReference>
<feature type="domain" description="Calcineurin-like phosphoesterase" evidence="3">
    <location>
        <begin position="49"/>
        <end position="218"/>
    </location>
</feature>
<dbReference type="InterPro" id="IPR029052">
    <property type="entry name" value="Metallo-depent_PP-like"/>
</dbReference>
<evidence type="ECO:0000259" key="3">
    <source>
        <dbReference type="Pfam" id="PF00149"/>
    </source>
</evidence>
<keyword evidence="1" id="KW-0479">Metal-binding</keyword>
<organism evidence="4 5">
    <name type="scientific">Candidatus Merdivicinus excrementipullorum</name>
    <dbReference type="NCBI Taxonomy" id="2840867"/>
    <lineage>
        <taxon>Bacteria</taxon>
        <taxon>Bacillati</taxon>
        <taxon>Bacillota</taxon>
        <taxon>Clostridia</taxon>
        <taxon>Eubacteriales</taxon>
        <taxon>Oscillospiraceae</taxon>
        <taxon>Oscillospiraceae incertae sedis</taxon>
        <taxon>Candidatus Merdivicinus</taxon>
    </lineage>
</organism>
<sequence length="288" mass="31390">MHLKKAAAGLAVFSAGIAAAGIWYGNRTVGLEPCSVVSSRLPEEFSGFTIAQVSDLHNAEFGQGNARLLRQLRRSRPDVIAITGDLIDSRRTNLKTALEFAGEAVKIAPVLYVPGNHESRIPGYERLKTGLEQLGVRVLHNKQLIWKKGGASIRFAGMADPDFKRNRGDARSREDIAAGQLCAFPKDPRFTVLLSHRPELFPVYAAFGADLTLSGHAHGGQFRLPGIGGLFAPGQGILPEYTSGLYRIGPARMAVSRGLGRSEFPFRLGNRPEIKVITLRKYDNLFSV</sequence>
<reference evidence="4" key="2">
    <citation type="journal article" date="2021" name="PeerJ">
        <title>Extensive microbial diversity within the chicken gut microbiome revealed by metagenomics and culture.</title>
        <authorList>
            <person name="Gilroy R."/>
            <person name="Ravi A."/>
            <person name="Getino M."/>
            <person name="Pursley I."/>
            <person name="Horton D.L."/>
            <person name="Alikhan N.F."/>
            <person name="Baker D."/>
            <person name="Gharbi K."/>
            <person name="Hall N."/>
            <person name="Watson M."/>
            <person name="Adriaenssens E.M."/>
            <person name="Foster-Nyarko E."/>
            <person name="Jarju S."/>
            <person name="Secka A."/>
            <person name="Antonio M."/>
            <person name="Oren A."/>
            <person name="Chaudhuri R.R."/>
            <person name="La Ragione R."/>
            <person name="Hildebrand F."/>
            <person name="Pallen M.J."/>
        </authorList>
    </citation>
    <scope>NUCLEOTIDE SEQUENCE</scope>
    <source>
        <strain evidence="4">CHK199-13235</strain>
    </source>
</reference>
<name>A0A9D1FP45_9FIRM</name>
<evidence type="ECO:0000313" key="4">
    <source>
        <dbReference type="EMBL" id="HIS77129.1"/>
    </source>
</evidence>
<dbReference type="PANTHER" id="PTHR31302:SF31">
    <property type="entry name" value="PHOSPHODIESTERASE YAEI"/>
    <property type="match status" value="1"/>
</dbReference>
<accession>A0A9D1FP45</accession>
<keyword evidence="2" id="KW-0378">Hydrolase</keyword>
<dbReference type="PANTHER" id="PTHR31302">
    <property type="entry name" value="TRANSMEMBRANE PROTEIN WITH METALLOPHOSPHOESTERASE DOMAIN-RELATED"/>
    <property type="match status" value="1"/>
</dbReference>
<dbReference type="Gene3D" id="3.60.21.10">
    <property type="match status" value="1"/>
</dbReference>
<dbReference type="EMBL" id="DVJP01000066">
    <property type="protein sequence ID" value="HIS77129.1"/>
    <property type="molecule type" value="Genomic_DNA"/>
</dbReference>
<dbReference type="Proteomes" id="UP000824002">
    <property type="component" value="Unassembled WGS sequence"/>
</dbReference>
<comment type="caution">
    <text evidence="4">The sequence shown here is derived from an EMBL/GenBank/DDBJ whole genome shotgun (WGS) entry which is preliminary data.</text>
</comment>
<evidence type="ECO:0000313" key="5">
    <source>
        <dbReference type="Proteomes" id="UP000824002"/>
    </source>
</evidence>
<protein>
    <submittedName>
        <fullName evidence="4">Metallophosphoesterase</fullName>
    </submittedName>
</protein>
<dbReference type="GO" id="GO:0016020">
    <property type="term" value="C:membrane"/>
    <property type="evidence" value="ECO:0007669"/>
    <property type="project" value="GOC"/>
</dbReference>
<dbReference type="GO" id="GO:0008758">
    <property type="term" value="F:UDP-2,3-diacylglucosamine hydrolase activity"/>
    <property type="evidence" value="ECO:0007669"/>
    <property type="project" value="TreeGrafter"/>
</dbReference>
<evidence type="ECO:0000256" key="1">
    <source>
        <dbReference type="ARBA" id="ARBA00022723"/>
    </source>
</evidence>
<dbReference type="InterPro" id="IPR004843">
    <property type="entry name" value="Calcineurin-like_PHP"/>
</dbReference>
<dbReference type="CDD" id="cd07385">
    <property type="entry name" value="MPP_YkuE_C"/>
    <property type="match status" value="1"/>
</dbReference>
<proteinExistence type="predicted"/>
<gene>
    <name evidence="4" type="ORF">IAB51_10055</name>
</gene>
<dbReference type="GO" id="GO:0009245">
    <property type="term" value="P:lipid A biosynthetic process"/>
    <property type="evidence" value="ECO:0007669"/>
    <property type="project" value="TreeGrafter"/>
</dbReference>
<dbReference type="GO" id="GO:0046872">
    <property type="term" value="F:metal ion binding"/>
    <property type="evidence" value="ECO:0007669"/>
    <property type="project" value="UniProtKB-KW"/>
</dbReference>
<dbReference type="SUPFAM" id="SSF56300">
    <property type="entry name" value="Metallo-dependent phosphatases"/>
    <property type="match status" value="1"/>
</dbReference>